<evidence type="ECO:0008006" key="3">
    <source>
        <dbReference type="Google" id="ProtNLM"/>
    </source>
</evidence>
<proteinExistence type="predicted"/>
<organism evidence="1 2">
    <name type="scientific">Handroanthus impetiginosus</name>
    <dbReference type="NCBI Taxonomy" id="429701"/>
    <lineage>
        <taxon>Eukaryota</taxon>
        <taxon>Viridiplantae</taxon>
        <taxon>Streptophyta</taxon>
        <taxon>Embryophyta</taxon>
        <taxon>Tracheophyta</taxon>
        <taxon>Spermatophyta</taxon>
        <taxon>Magnoliopsida</taxon>
        <taxon>eudicotyledons</taxon>
        <taxon>Gunneridae</taxon>
        <taxon>Pentapetalae</taxon>
        <taxon>asterids</taxon>
        <taxon>lamiids</taxon>
        <taxon>Lamiales</taxon>
        <taxon>Bignoniaceae</taxon>
        <taxon>Crescentiina</taxon>
        <taxon>Tabebuia alliance</taxon>
        <taxon>Handroanthus</taxon>
    </lineage>
</organism>
<evidence type="ECO:0000313" key="2">
    <source>
        <dbReference type="Proteomes" id="UP000231279"/>
    </source>
</evidence>
<comment type="caution">
    <text evidence="1">The sequence shown here is derived from an EMBL/GenBank/DDBJ whole genome shotgun (WGS) entry which is preliminary data.</text>
</comment>
<reference evidence="2" key="1">
    <citation type="journal article" date="2018" name="Gigascience">
        <title>Genome assembly of the Pink Ipe (Handroanthus impetiginosus, Bignoniaceae), a highly valued, ecologically keystone Neotropical timber forest tree.</title>
        <authorList>
            <person name="Silva-Junior O.B."/>
            <person name="Grattapaglia D."/>
            <person name="Novaes E."/>
            <person name="Collevatti R.G."/>
        </authorList>
    </citation>
    <scope>NUCLEOTIDE SEQUENCE [LARGE SCALE GENOMIC DNA]</scope>
    <source>
        <strain evidence="2">cv. UFG-1</strain>
    </source>
</reference>
<accession>A0A2G9G2B2</accession>
<sequence>MEALYNSDRCTCLRGKKFTNDVEGSICEAFLCREISNFCSYYFEFHVHTLRTRVARNDDGSPDNSIPPTLSIFNQPCLSDQEYKLAILHFLLNCEEVKVFIK</sequence>
<dbReference type="EMBL" id="NKXS01007591">
    <property type="protein sequence ID" value="PIM99448.1"/>
    <property type="molecule type" value="Genomic_DNA"/>
</dbReference>
<dbReference type="STRING" id="429701.A0A2G9G2B2"/>
<protein>
    <recommendedName>
        <fullName evidence="3">DUF4218 domain-containing protein</fullName>
    </recommendedName>
</protein>
<dbReference type="AlphaFoldDB" id="A0A2G9G2B2"/>
<name>A0A2G9G2B2_9LAMI</name>
<dbReference type="OrthoDB" id="1726731at2759"/>
<dbReference type="Proteomes" id="UP000231279">
    <property type="component" value="Unassembled WGS sequence"/>
</dbReference>
<gene>
    <name evidence="1" type="ORF">CDL12_28057</name>
</gene>
<keyword evidence="2" id="KW-1185">Reference proteome</keyword>
<evidence type="ECO:0000313" key="1">
    <source>
        <dbReference type="EMBL" id="PIM99448.1"/>
    </source>
</evidence>